<dbReference type="PROSITE" id="PS50293">
    <property type="entry name" value="TPR_REGION"/>
    <property type="match status" value="1"/>
</dbReference>
<evidence type="ECO:0000313" key="2">
    <source>
        <dbReference type="Proteomes" id="UP000215215"/>
    </source>
</evidence>
<proteinExistence type="predicted"/>
<evidence type="ECO:0000313" key="1">
    <source>
        <dbReference type="EMBL" id="OYD14829.1"/>
    </source>
</evidence>
<protein>
    <submittedName>
        <fullName evidence="1">Uncharacterized protein</fullName>
    </submittedName>
</protein>
<dbReference type="InterPro" id="IPR052724">
    <property type="entry name" value="GT117_domain-containing"/>
</dbReference>
<accession>A0A235BS37</accession>
<dbReference type="InterPro" id="IPR029058">
    <property type="entry name" value="AB_hydrolase_fold"/>
</dbReference>
<feature type="non-terminal residue" evidence="1">
    <location>
        <position position="665"/>
    </location>
</feature>
<dbReference type="EMBL" id="NOZQ01000156">
    <property type="protein sequence ID" value="OYD14829.1"/>
    <property type="molecule type" value="Genomic_DNA"/>
</dbReference>
<dbReference type="Gene3D" id="2.60.220.30">
    <property type="match status" value="1"/>
</dbReference>
<organism evidence="1 2">
    <name type="scientific">candidate division WOR-3 bacterium JGI_Cruoil_03_44_89</name>
    <dbReference type="NCBI Taxonomy" id="1973748"/>
    <lineage>
        <taxon>Bacteria</taxon>
        <taxon>Bacteria division WOR-3</taxon>
    </lineage>
</organism>
<dbReference type="Gene3D" id="3.40.50.1820">
    <property type="entry name" value="alpha/beta hydrolase"/>
    <property type="match status" value="1"/>
</dbReference>
<comment type="caution">
    <text evidence="1">The sequence shown here is derived from an EMBL/GenBank/DDBJ whole genome shotgun (WGS) entry which is preliminary data.</text>
</comment>
<dbReference type="PANTHER" id="PTHR16214:SF3">
    <property type="entry name" value="TRANSMEMBRANE PROTEIN 260"/>
    <property type="match status" value="1"/>
</dbReference>
<dbReference type="Proteomes" id="UP000215215">
    <property type="component" value="Unassembled WGS sequence"/>
</dbReference>
<gene>
    <name evidence="1" type="ORF">CH333_07125</name>
</gene>
<reference evidence="1 2" key="1">
    <citation type="submission" date="2017-07" db="EMBL/GenBank/DDBJ databases">
        <title>Recovery of genomes from metagenomes via a dereplication, aggregation, and scoring strategy.</title>
        <authorList>
            <person name="Sieber C.M."/>
            <person name="Probst A.J."/>
            <person name="Sharrar A."/>
            <person name="Thomas B.C."/>
            <person name="Hess M."/>
            <person name="Tringe S.G."/>
            <person name="Banfield J.F."/>
        </authorList>
    </citation>
    <scope>NUCLEOTIDE SEQUENCE [LARGE SCALE GENOMIC DNA]</scope>
    <source>
        <strain evidence="1">JGI_Cruoil_03_44_89</strain>
    </source>
</reference>
<name>A0A235BS37_UNCW3</name>
<dbReference type="PANTHER" id="PTHR16214">
    <property type="entry name" value="TRANSMEMBRANE PROTEIN 260"/>
    <property type="match status" value="1"/>
</dbReference>
<dbReference type="AlphaFoldDB" id="A0A235BS37"/>
<dbReference type="SUPFAM" id="SSF53474">
    <property type="entry name" value="alpha/beta-Hydrolases"/>
    <property type="match status" value="1"/>
</dbReference>
<sequence>MKNWIFLSILFLMPACVTERAVSVSEKFGISGGEIELAKAKIVFPEGALRQETTIVLRQAKKLPARLPEEFSRGGDIFKLEPDAVFEKPVKIILPYETGLIPGERAYVAYYNGEGWVKTGNSEVAEENNRVTALVAHSGEYCVVFRKENYGITHHSYKEGEVPLLLVHGILTPSESFRTLKKYLGRNYHHPIWIFEYPSNQRIEDSAELLSKELATLHERYGDFKLNLIGYGIGGLVGLYYMLNDTIYNNDLEKILITVATPNKGSRLATCKNVIDITKRLEDAGISLNSRDINILFSLSDALGDFGSEIEENSEFLDKLKGLYKEYEKKVKGCIEEGPSIKFRIECFSGSSPYRFSGDFGSILGDVDELRKGLGDSYVKVYNTMLSPIENCPFPLNHYEILENEKVFQDLVGYLELPEHSWKELTKNIGKPDGMREIVAAWEQEFKLNQGDPVNFKIILEFARNLLNSCERDAILFTNGDNDTFPLWWVQEKEGFRKDVAVANLSLLNTSCFIKYLKGQPHQVPINFTNEEIDSLKPIKKKDGMVWISHQVVDNIILTNQWKRPIYYAVTVSKKYLKHPCELEGLVSRIFKEKEGEVNLDKCIKNLHEKYTYKEIFDAQGNLVSGIDFVMRKLMINYAVLYFRVGAELKEKGEMEKASREFERT</sequence>